<comment type="catalytic activity">
    <reaction evidence="1">
        <text>Hydrolyzes the link between N-acetylmuramoyl residues and L-amino acid residues in certain cell-wall glycopeptides.</text>
        <dbReference type="EC" id="3.5.1.28"/>
    </reaction>
</comment>
<evidence type="ECO:0000256" key="4">
    <source>
        <dbReference type="ARBA" id="ARBA00023316"/>
    </source>
</evidence>
<dbReference type="PROSITE" id="PS51318">
    <property type="entry name" value="TAT"/>
    <property type="match status" value="1"/>
</dbReference>
<dbReference type="GO" id="GO:0008745">
    <property type="term" value="F:N-acetylmuramoyl-L-alanine amidase activity"/>
    <property type="evidence" value="ECO:0007669"/>
    <property type="project" value="UniProtKB-EC"/>
</dbReference>
<dbReference type="InterPro" id="IPR006311">
    <property type="entry name" value="TAT_signal"/>
</dbReference>
<evidence type="ECO:0000313" key="8">
    <source>
        <dbReference type="EMBL" id="MFC6953871.1"/>
    </source>
</evidence>
<feature type="domain" description="Mannosyl-glycoprotein endo-beta-N-acetylglucosamidase-like" evidence="6">
    <location>
        <begin position="504"/>
        <end position="631"/>
    </location>
</feature>
<keyword evidence="9" id="KW-1185">Reference proteome</keyword>
<comment type="caution">
    <text evidence="8">The sequence shown here is derived from an EMBL/GenBank/DDBJ whole genome shotgun (WGS) entry which is preliminary data.</text>
</comment>
<evidence type="ECO:0000256" key="5">
    <source>
        <dbReference type="SAM" id="MobiDB-lite"/>
    </source>
</evidence>
<dbReference type="SMART" id="SM00047">
    <property type="entry name" value="LYZ2"/>
    <property type="match status" value="1"/>
</dbReference>
<dbReference type="InterPro" id="IPR051206">
    <property type="entry name" value="NAMLAA_amidase_2"/>
</dbReference>
<dbReference type="InterPro" id="IPR036505">
    <property type="entry name" value="Amidase/PGRP_sf"/>
</dbReference>
<evidence type="ECO:0000313" key="9">
    <source>
        <dbReference type="Proteomes" id="UP001596395"/>
    </source>
</evidence>
<dbReference type="EMBL" id="JBHSXN010000002">
    <property type="protein sequence ID" value="MFC6953871.1"/>
    <property type="molecule type" value="Genomic_DNA"/>
</dbReference>
<dbReference type="Gene3D" id="2.30.30.40">
    <property type="entry name" value="SH3 Domains"/>
    <property type="match status" value="2"/>
</dbReference>
<gene>
    <name evidence="8" type="ORF">ACFQGB_13445</name>
</gene>
<reference evidence="8 9" key="1">
    <citation type="journal article" date="2019" name="Int. J. Syst. Evol. Microbiol.">
        <title>The Global Catalogue of Microorganisms (GCM) 10K type strain sequencing project: providing services to taxonomists for standard genome sequencing and annotation.</title>
        <authorList>
            <consortium name="The Broad Institute Genomics Platform"/>
            <consortium name="The Broad Institute Genome Sequencing Center for Infectious Disease"/>
            <person name="Wu L."/>
            <person name="Ma J."/>
        </authorList>
    </citation>
    <scope>NUCLEOTIDE SEQUENCE [LARGE SCALE GENOMIC DNA]</scope>
    <source>
        <strain evidence="8 9">GX26</strain>
    </source>
</reference>
<proteinExistence type="predicted"/>
<protein>
    <recommendedName>
        <fullName evidence="2">N-acetylmuramoyl-L-alanine amidase</fullName>
        <ecNumber evidence="2">3.5.1.28</ecNumber>
    </recommendedName>
</protein>
<dbReference type="InterPro" id="IPR002502">
    <property type="entry name" value="Amidase_domain"/>
</dbReference>
<dbReference type="PANTHER" id="PTHR30417">
    <property type="entry name" value="N-ACETYLMURAMOYL-L-ALANINE AMIDASE AMID"/>
    <property type="match status" value="1"/>
</dbReference>
<organism evidence="8 9">
    <name type="scientific">Halorubellus litoreus</name>
    <dbReference type="NCBI Taxonomy" id="755308"/>
    <lineage>
        <taxon>Archaea</taxon>
        <taxon>Methanobacteriati</taxon>
        <taxon>Methanobacteriota</taxon>
        <taxon>Stenosarchaea group</taxon>
        <taxon>Halobacteria</taxon>
        <taxon>Halobacteriales</taxon>
        <taxon>Halorubellaceae</taxon>
        <taxon>Halorubellus</taxon>
    </lineage>
</organism>
<dbReference type="InterPro" id="IPR002901">
    <property type="entry name" value="MGlyc_endo_b_GlcNAc-like_dom"/>
</dbReference>
<dbReference type="Pfam" id="PF01832">
    <property type="entry name" value="Glucosaminidase"/>
    <property type="match status" value="1"/>
</dbReference>
<dbReference type="Pfam" id="PF01510">
    <property type="entry name" value="Amidase_2"/>
    <property type="match status" value="1"/>
</dbReference>
<name>A0ABD5VFM0_9EURY</name>
<dbReference type="Gene3D" id="3.40.80.10">
    <property type="entry name" value="Peptidoglycan recognition protein-like"/>
    <property type="match status" value="1"/>
</dbReference>
<keyword evidence="3 8" id="KW-0378">Hydrolase</keyword>
<accession>A0ABD5VFM0</accession>
<dbReference type="AlphaFoldDB" id="A0ABD5VFM0"/>
<feature type="region of interest" description="Disordered" evidence="5">
    <location>
        <begin position="359"/>
        <end position="425"/>
    </location>
</feature>
<evidence type="ECO:0000256" key="1">
    <source>
        <dbReference type="ARBA" id="ARBA00001561"/>
    </source>
</evidence>
<evidence type="ECO:0000256" key="3">
    <source>
        <dbReference type="ARBA" id="ARBA00022801"/>
    </source>
</evidence>
<dbReference type="RefSeq" id="WP_336350821.1">
    <property type="nucleotide sequence ID" value="NZ_JAZAQL010000002.1"/>
</dbReference>
<dbReference type="PANTHER" id="PTHR30417:SF1">
    <property type="entry name" value="N-ACETYLMURAMOYL-L-ALANINE AMIDASE AMID"/>
    <property type="match status" value="1"/>
</dbReference>
<feature type="domain" description="N-acetylmuramoyl-L-alanine amidase" evidence="7">
    <location>
        <begin position="42"/>
        <end position="193"/>
    </location>
</feature>
<sequence length="631" mass="66697">MRRRRFLQTSTGAVAAGTLLGAAGSAAATDKPAMEYVSAHYSNYTSASRDASDLRWIVVHTIEGSASSGINWFQNPDANVSSHFVVDDDGTITQMVDLEDVAWTQGNGPYNDTGISIEMSGYANSTDFTEAKYQAVADLCAWLCDAYDIPVRHPAFDIAPCSAYDGDGGLIGHDQVPSPYDCSAVTGGKVDPGSTWDWEYLLAKMDGATGGGFPAGEVVKTTSTVNARSAPEIADNVVHTNPEGVRGVVKNGPTKAAGYTWYEVAYENGVVGWAVAKYHTDQAGVTFLHDQRVATTADLVVHDDHALDAPDVWTAPEGSAGYVRAGPQTADGYTWWRVAFNSGQTGWCAGEYLDAAPVDGHGVGHGDDGADGGDGDDGADGGDGDDGADGGEGDDGGSDPTFAEGDTVHATTSLNTRKQPGTGEELVETVSSGATAEVVNGPVDADGYTWWGLHWQAANVWGWSVEQYLDAGGGGNEPSTDFDVETDLTVPVDVTGQEIDDAIAAERPDSPLVGLGDAFVAAQEEYGVNAVYQAAHAIHESAWGTSTIAQDKRNVYGWGAVDSSPYEGAKPFESFEACVDYVMGEVADRYLEPGNWRYNGPTLDGMNVYYATDDRWDVKIAGHYRTLAENI</sequence>
<dbReference type="Proteomes" id="UP001596395">
    <property type="component" value="Unassembled WGS sequence"/>
</dbReference>
<dbReference type="SMART" id="SM00644">
    <property type="entry name" value="Ami_2"/>
    <property type="match status" value="1"/>
</dbReference>
<dbReference type="CDD" id="cd06583">
    <property type="entry name" value="PGRP"/>
    <property type="match status" value="1"/>
</dbReference>
<evidence type="ECO:0000256" key="2">
    <source>
        <dbReference type="ARBA" id="ARBA00011901"/>
    </source>
</evidence>
<feature type="compositionally biased region" description="Acidic residues" evidence="5">
    <location>
        <begin position="369"/>
        <end position="397"/>
    </location>
</feature>
<dbReference type="SUPFAM" id="SSF55846">
    <property type="entry name" value="N-acetylmuramoyl-L-alanine amidase-like"/>
    <property type="match status" value="1"/>
</dbReference>
<dbReference type="Gene3D" id="1.10.530.10">
    <property type="match status" value="1"/>
</dbReference>
<dbReference type="EC" id="3.5.1.28" evidence="2"/>
<keyword evidence="4" id="KW-0961">Cell wall biogenesis/degradation</keyword>
<evidence type="ECO:0000259" key="6">
    <source>
        <dbReference type="SMART" id="SM00047"/>
    </source>
</evidence>
<feature type="compositionally biased region" description="Polar residues" evidence="5">
    <location>
        <begin position="409"/>
        <end position="419"/>
    </location>
</feature>
<evidence type="ECO:0000259" key="7">
    <source>
        <dbReference type="SMART" id="SM00644"/>
    </source>
</evidence>
<dbReference type="GO" id="GO:0071555">
    <property type="term" value="P:cell wall organization"/>
    <property type="evidence" value="ECO:0007669"/>
    <property type="project" value="UniProtKB-KW"/>
</dbReference>